<dbReference type="Gene3D" id="3.40.630.30">
    <property type="match status" value="1"/>
</dbReference>
<comment type="similarity">
    <text evidence="6">Belongs to the acetyltransferase family. OlsB subfamily.</text>
</comment>
<keyword evidence="12" id="KW-1185">Reference proteome</keyword>
<dbReference type="SUPFAM" id="SSF55729">
    <property type="entry name" value="Acyl-CoA N-acyltransferases (Nat)"/>
    <property type="match status" value="1"/>
</dbReference>
<dbReference type="RefSeq" id="WP_188476757.1">
    <property type="nucleotide sequence ID" value="NZ_BMFJ01000001.1"/>
</dbReference>
<evidence type="ECO:0000313" key="11">
    <source>
        <dbReference type="EMBL" id="GGE25228.1"/>
    </source>
</evidence>
<evidence type="ECO:0000256" key="2">
    <source>
        <dbReference type="ARBA" id="ARBA00022516"/>
    </source>
</evidence>
<dbReference type="Pfam" id="PF13444">
    <property type="entry name" value="Acetyltransf_5"/>
    <property type="match status" value="1"/>
</dbReference>
<keyword evidence="2" id="KW-0444">Lipid biosynthesis</keyword>
<evidence type="ECO:0000256" key="10">
    <source>
        <dbReference type="ARBA" id="ARBA00047785"/>
    </source>
</evidence>
<dbReference type="PANTHER" id="PTHR37323">
    <property type="entry name" value="GCN5-RELATED N-ACETYLTRANSFERASE"/>
    <property type="match status" value="1"/>
</dbReference>
<evidence type="ECO:0000256" key="4">
    <source>
        <dbReference type="ARBA" id="ARBA00023098"/>
    </source>
</evidence>
<comment type="function">
    <text evidence="9">Catalyzes the first step in the biosynthesis of ornithine lipids, which are phosphorus-free membrane lipids. Catalyzes the 3-hydroxyacyl-acyl carrier protein-dependent acylation of ornithine to form lyso-ornithine lipid (LOL).</text>
</comment>
<accession>A0A917EDB1</accession>
<dbReference type="PANTHER" id="PTHR37323:SF1">
    <property type="entry name" value="L-ORNITHINE N(ALPHA)-ACYLTRANSFERASE"/>
    <property type="match status" value="1"/>
</dbReference>
<comment type="pathway">
    <text evidence="1">Lipid metabolism.</text>
</comment>
<dbReference type="InterPro" id="IPR052351">
    <property type="entry name" value="Ornithine_N-alpha-AT"/>
</dbReference>
<evidence type="ECO:0000256" key="9">
    <source>
        <dbReference type="ARBA" id="ARBA00045724"/>
    </source>
</evidence>
<dbReference type="EC" id="2.3.2.30" evidence="7"/>
<protein>
    <recommendedName>
        <fullName evidence="8">L-ornithine N(alpha)-acyltransferase</fullName>
        <ecNumber evidence="7">2.3.2.30</ecNumber>
    </recommendedName>
</protein>
<evidence type="ECO:0000256" key="7">
    <source>
        <dbReference type="ARBA" id="ARBA00039058"/>
    </source>
</evidence>
<evidence type="ECO:0000256" key="6">
    <source>
        <dbReference type="ARBA" id="ARBA00038095"/>
    </source>
</evidence>
<gene>
    <name evidence="11" type="ORF">GCM10011360_12040</name>
</gene>
<dbReference type="GO" id="GO:0043810">
    <property type="term" value="F:ornithine-acyl [acyl carrier protein] N-acyltransferase activity"/>
    <property type="evidence" value="ECO:0007669"/>
    <property type="project" value="UniProtKB-EC"/>
</dbReference>
<evidence type="ECO:0000256" key="3">
    <source>
        <dbReference type="ARBA" id="ARBA00022679"/>
    </source>
</evidence>
<evidence type="ECO:0000256" key="8">
    <source>
        <dbReference type="ARBA" id="ARBA00039866"/>
    </source>
</evidence>
<evidence type="ECO:0000313" key="12">
    <source>
        <dbReference type="Proteomes" id="UP000612855"/>
    </source>
</evidence>
<dbReference type="GO" id="GO:0006629">
    <property type="term" value="P:lipid metabolic process"/>
    <property type="evidence" value="ECO:0007669"/>
    <property type="project" value="UniProtKB-KW"/>
</dbReference>
<organism evidence="11 12">
    <name type="scientific">Primorskyibacter flagellatus</name>
    <dbReference type="NCBI Taxonomy" id="1387277"/>
    <lineage>
        <taxon>Bacteria</taxon>
        <taxon>Pseudomonadati</taxon>
        <taxon>Pseudomonadota</taxon>
        <taxon>Alphaproteobacteria</taxon>
        <taxon>Rhodobacterales</taxon>
        <taxon>Roseobacteraceae</taxon>
        <taxon>Primorskyibacter</taxon>
    </lineage>
</organism>
<keyword evidence="4" id="KW-0443">Lipid metabolism</keyword>
<dbReference type="AlphaFoldDB" id="A0A917EDB1"/>
<comment type="caution">
    <text evidence="11">The sequence shown here is derived from an EMBL/GenBank/DDBJ whole genome shotgun (WGS) entry which is preliminary data.</text>
</comment>
<keyword evidence="5 11" id="KW-0012">Acyltransferase</keyword>
<comment type="catalytic activity">
    <reaction evidence="10">
        <text>a (3R)-hydroxyacyl-[ACP] + L-ornithine = a lyso-ornithine lipid + holo-[ACP] + H(+)</text>
        <dbReference type="Rhea" id="RHEA:20633"/>
        <dbReference type="Rhea" id="RHEA-COMP:9685"/>
        <dbReference type="Rhea" id="RHEA-COMP:9945"/>
        <dbReference type="ChEBI" id="CHEBI:15378"/>
        <dbReference type="ChEBI" id="CHEBI:46911"/>
        <dbReference type="ChEBI" id="CHEBI:64479"/>
        <dbReference type="ChEBI" id="CHEBI:78827"/>
        <dbReference type="ChEBI" id="CHEBI:138482"/>
        <dbReference type="EC" id="2.3.2.30"/>
    </reaction>
    <physiologicalReaction direction="left-to-right" evidence="10">
        <dbReference type="Rhea" id="RHEA:20634"/>
    </physiologicalReaction>
</comment>
<reference evidence="12" key="1">
    <citation type="journal article" date="2019" name="Int. J. Syst. Evol. Microbiol.">
        <title>The Global Catalogue of Microorganisms (GCM) 10K type strain sequencing project: providing services to taxonomists for standard genome sequencing and annotation.</title>
        <authorList>
            <consortium name="The Broad Institute Genomics Platform"/>
            <consortium name="The Broad Institute Genome Sequencing Center for Infectious Disease"/>
            <person name="Wu L."/>
            <person name="Ma J."/>
        </authorList>
    </citation>
    <scope>NUCLEOTIDE SEQUENCE [LARGE SCALE GENOMIC DNA]</scope>
    <source>
        <strain evidence="12">CGMCC 1.12664</strain>
    </source>
</reference>
<keyword evidence="3" id="KW-0808">Transferase</keyword>
<dbReference type="Proteomes" id="UP000612855">
    <property type="component" value="Unassembled WGS sequence"/>
</dbReference>
<sequence length="257" mass="28588">MPRPDPGFSTRLARSAEEVEAAQHLRYRVFVQELGSDGPMVDHAAQLERDRFDPYFDHLLLLDEDRGDTIRDQVVGVYRLLTEDGAARIGQFYSEDEYDLTVLRRSGRRLLELGRSCLAPDVRGGMGMYVLWSALSDYVAERGIELLFGTASFHGTDLGALAGPLSLLHHRHLAPPDLRVRSRQETFGATDVLPEDRIDRAAAMRAVPALIKGYLRLGGYVGEGAFVDHAFNTTDVCLILDTARMTEAQARLYGAPK</sequence>
<dbReference type="EMBL" id="BMFJ01000001">
    <property type="protein sequence ID" value="GGE25228.1"/>
    <property type="molecule type" value="Genomic_DNA"/>
</dbReference>
<dbReference type="InterPro" id="IPR016181">
    <property type="entry name" value="Acyl_CoA_acyltransferase"/>
</dbReference>
<evidence type="ECO:0000256" key="1">
    <source>
        <dbReference type="ARBA" id="ARBA00005189"/>
    </source>
</evidence>
<name>A0A917EDB1_9RHOB</name>
<evidence type="ECO:0000256" key="5">
    <source>
        <dbReference type="ARBA" id="ARBA00023315"/>
    </source>
</evidence>
<proteinExistence type="inferred from homology"/>